<dbReference type="SMART" id="SM00534">
    <property type="entry name" value="MUTSac"/>
    <property type="match status" value="1"/>
</dbReference>
<evidence type="ECO:0000256" key="4">
    <source>
        <dbReference type="ARBA" id="ARBA00022763"/>
    </source>
</evidence>
<dbReference type="InterPro" id="IPR036187">
    <property type="entry name" value="DNA_mismatch_repair_MutS_sf"/>
</dbReference>
<keyword evidence="7 9" id="KW-0234">DNA repair</keyword>
<dbReference type="HAMAP" id="MF_00096">
    <property type="entry name" value="MutS"/>
    <property type="match status" value="1"/>
</dbReference>
<accession>A0ABX8V4D9</accession>
<dbReference type="Gene3D" id="3.40.50.300">
    <property type="entry name" value="P-loop containing nucleotide triphosphate hydrolases"/>
    <property type="match status" value="1"/>
</dbReference>
<dbReference type="Gene3D" id="3.40.1170.10">
    <property type="entry name" value="DNA repair protein MutS, domain I"/>
    <property type="match status" value="1"/>
</dbReference>
<evidence type="ECO:0000256" key="9">
    <source>
        <dbReference type="HAMAP-Rule" id="MF_00096"/>
    </source>
</evidence>
<evidence type="ECO:0000313" key="12">
    <source>
        <dbReference type="EMBL" id="QYF48447.1"/>
    </source>
</evidence>
<evidence type="ECO:0000256" key="1">
    <source>
        <dbReference type="ARBA" id="ARBA00006271"/>
    </source>
</evidence>
<dbReference type="SUPFAM" id="SSF55271">
    <property type="entry name" value="DNA repair protein MutS, domain I"/>
    <property type="match status" value="1"/>
</dbReference>
<dbReference type="InterPro" id="IPR000432">
    <property type="entry name" value="DNA_mismatch_repair_MutS_C"/>
</dbReference>
<comment type="function">
    <text evidence="8 9">This protein is involved in the repair of mismatches in DNA. It is possible that it carries out the mismatch recognition step. This protein has a weak ATPase activity.</text>
</comment>
<evidence type="ECO:0000256" key="6">
    <source>
        <dbReference type="ARBA" id="ARBA00023125"/>
    </source>
</evidence>
<dbReference type="CDD" id="cd03284">
    <property type="entry name" value="ABC_MutS1"/>
    <property type="match status" value="1"/>
</dbReference>
<comment type="similarity">
    <text evidence="1 9 10">Belongs to the DNA mismatch repair MutS family.</text>
</comment>
<keyword evidence="13" id="KW-1185">Reference proteome</keyword>
<keyword evidence="4 9" id="KW-0227">DNA damage</keyword>
<evidence type="ECO:0000256" key="3">
    <source>
        <dbReference type="ARBA" id="ARBA00022741"/>
    </source>
</evidence>
<dbReference type="Pfam" id="PF00488">
    <property type="entry name" value="MutS_V"/>
    <property type="match status" value="1"/>
</dbReference>
<dbReference type="InterPro" id="IPR005748">
    <property type="entry name" value="DNA_mismatch_repair_MutS"/>
</dbReference>
<evidence type="ECO:0000256" key="7">
    <source>
        <dbReference type="ARBA" id="ARBA00023204"/>
    </source>
</evidence>
<dbReference type="Pfam" id="PF05190">
    <property type="entry name" value="MutS_IV"/>
    <property type="match status" value="1"/>
</dbReference>
<dbReference type="PANTHER" id="PTHR11361:SF34">
    <property type="entry name" value="DNA MISMATCH REPAIR PROTEIN MSH1, MITOCHONDRIAL"/>
    <property type="match status" value="1"/>
</dbReference>
<proteinExistence type="inferred from homology"/>
<dbReference type="InterPro" id="IPR045076">
    <property type="entry name" value="MutS"/>
</dbReference>
<dbReference type="Gene3D" id="3.30.420.110">
    <property type="entry name" value="MutS, connector domain"/>
    <property type="match status" value="1"/>
</dbReference>
<dbReference type="SMART" id="SM00533">
    <property type="entry name" value="MUTSd"/>
    <property type="match status" value="1"/>
</dbReference>
<dbReference type="SUPFAM" id="SSF52540">
    <property type="entry name" value="P-loop containing nucleoside triphosphate hydrolases"/>
    <property type="match status" value="1"/>
</dbReference>
<evidence type="ECO:0000313" key="13">
    <source>
        <dbReference type="Proteomes" id="UP000826014"/>
    </source>
</evidence>
<evidence type="ECO:0000256" key="2">
    <source>
        <dbReference type="ARBA" id="ARBA00021982"/>
    </source>
</evidence>
<dbReference type="InterPro" id="IPR007695">
    <property type="entry name" value="DNA_mismatch_repair_MutS-lik_N"/>
</dbReference>
<evidence type="ECO:0000256" key="5">
    <source>
        <dbReference type="ARBA" id="ARBA00022840"/>
    </source>
</evidence>
<dbReference type="NCBIfam" id="TIGR01070">
    <property type="entry name" value="mutS1"/>
    <property type="match status" value="1"/>
</dbReference>
<dbReference type="PROSITE" id="PS00486">
    <property type="entry name" value="DNA_MISMATCH_REPAIR_2"/>
    <property type="match status" value="1"/>
</dbReference>
<organism evidence="12 13">
    <name type="scientific">Candidatus Rhabdochlamydia oedothoracis</name>
    <dbReference type="NCBI Taxonomy" id="2720720"/>
    <lineage>
        <taxon>Bacteria</taxon>
        <taxon>Pseudomonadati</taxon>
        <taxon>Chlamydiota</taxon>
        <taxon>Chlamydiia</taxon>
        <taxon>Parachlamydiales</taxon>
        <taxon>Candidatus Rhabdochlamydiaceae</taxon>
        <taxon>Candidatus Rhabdochlamydia</taxon>
    </lineage>
</organism>
<dbReference type="InterPro" id="IPR016151">
    <property type="entry name" value="DNA_mismatch_repair_MutS_N"/>
</dbReference>
<dbReference type="Pfam" id="PF01624">
    <property type="entry name" value="MutS_I"/>
    <property type="match status" value="1"/>
</dbReference>
<name>A0ABX8V4D9_9BACT</name>
<evidence type="ECO:0000256" key="8">
    <source>
        <dbReference type="ARBA" id="ARBA00024647"/>
    </source>
</evidence>
<feature type="domain" description="DNA mismatch repair proteins mutS family" evidence="11">
    <location>
        <begin position="693"/>
        <end position="709"/>
    </location>
</feature>
<evidence type="ECO:0000259" key="11">
    <source>
        <dbReference type="PROSITE" id="PS00486"/>
    </source>
</evidence>
<evidence type="ECO:0000256" key="10">
    <source>
        <dbReference type="RuleBase" id="RU003756"/>
    </source>
</evidence>
<dbReference type="EMBL" id="CP075587">
    <property type="protein sequence ID" value="QYF48447.1"/>
    <property type="molecule type" value="Genomic_DNA"/>
</dbReference>
<dbReference type="SUPFAM" id="SSF48334">
    <property type="entry name" value="DNA repair protein MutS, domain III"/>
    <property type="match status" value="1"/>
</dbReference>
<dbReference type="InterPro" id="IPR007861">
    <property type="entry name" value="DNA_mismatch_repair_MutS_clamp"/>
</dbReference>
<keyword evidence="6 9" id="KW-0238">DNA-binding</keyword>
<dbReference type="InterPro" id="IPR007696">
    <property type="entry name" value="DNA_mismatch_repair_MutS_core"/>
</dbReference>
<dbReference type="Gene3D" id="1.10.1420.10">
    <property type="match status" value="2"/>
</dbReference>
<sequence>MKEEKPSSMMAQWHHCKKQAGNALLLFRLGDFYEAFENDAVLLSKQLDITLTKRQDIPMAGIPFHASDAYIDKLVAKGYRIAIAEQLEDPQSIKGIIKREVVKIITPGTIVHSNLLSAKSNNFLCCFIQINEAFGLAVLDVTTSEFRAMEFEDKKQLFDELSRIQPKELLLPQKWITQHPDFLEEIDRQFKPAIHVKEAWHFEHKHACNVLLRHFKVSSLDSFGLTGMVAAINAAGAILHYVQDELNLPIQHIKSIKKEHSSSYMLLDRTTQKHLELFQSIQDIHSSHTLLQVIDYTLTPMGGRLLKYWLAHPLLDLTEIQQRQEGIEEFLSKWQLSEQIFEHLKEIRDLERLIMRIETDYATPRDLGVFRLSLEQISPIFHILESYFTSQFITKNKTNLKDVSNLVQLLQKAIIDTPPLKLKEAEIFRSGFSEELDRLQSIKQDSHNWIAQHQTQLRQETQIKNLKVGYTKAFGFFIELSRGKTEKIPSSFQRRQTLVNAERFTTLELKEYEHKILHIEERICALEYALFTQLKKQIAEHASSIYLIARAIAEIDVICSLAQAAKFHKYIKPTVNSSDLFHIEEGRHPVIETVMKKELFIPNDVLLNATSHRLHLITGPNMAGKSTFIRQVALIAILAQMGSFVPAKSCTIGIIDKVFSRIGASDDLARGLSTFMVEMTETANILNNTTDRSLVILDEIGRGTSTYDGISIAWAVAEYLLTQPGKQAKTLFATHFWELTELEQKIPGAVNYSVSAHESENKIVFLHKVIRGSTDKSYGIHVARLAGLPYFVVKRAQQMLKGLEQTSIKTTKPKAEKQLCLFMNSEIENKPDILGELKEIDPNNLTPLAALQKLIDWKERTK</sequence>
<dbReference type="PANTHER" id="PTHR11361">
    <property type="entry name" value="DNA MISMATCH REPAIR PROTEIN MUTS FAMILY MEMBER"/>
    <property type="match status" value="1"/>
</dbReference>
<dbReference type="InterPro" id="IPR036678">
    <property type="entry name" value="MutS_con_dom_sf"/>
</dbReference>
<dbReference type="Pfam" id="PF05188">
    <property type="entry name" value="MutS_II"/>
    <property type="match status" value="1"/>
</dbReference>
<dbReference type="SUPFAM" id="SSF53150">
    <property type="entry name" value="DNA repair protein MutS, domain II"/>
    <property type="match status" value="1"/>
</dbReference>
<dbReference type="PIRSF" id="PIRSF037677">
    <property type="entry name" value="DNA_mis_repair_Msh6"/>
    <property type="match status" value="1"/>
</dbReference>
<dbReference type="Pfam" id="PF05192">
    <property type="entry name" value="MutS_III"/>
    <property type="match status" value="1"/>
</dbReference>
<dbReference type="InterPro" id="IPR017261">
    <property type="entry name" value="DNA_mismatch_repair_MutS/MSH"/>
</dbReference>
<dbReference type="InterPro" id="IPR007860">
    <property type="entry name" value="DNA_mmatch_repair_MutS_con_dom"/>
</dbReference>
<reference evidence="12 13" key="1">
    <citation type="journal article" date="2022" name="bioRxiv">
        <title>Ecology and evolution of chlamydial symbionts of arthropods.</title>
        <authorList>
            <person name="Halter T."/>
            <person name="Koestlbacher S."/>
            <person name="Collingro A."/>
            <person name="Sixt B.S."/>
            <person name="Toenshoff E.R."/>
            <person name="Hendrickx F."/>
            <person name="Kostanjsek R."/>
            <person name="Horn M."/>
        </authorList>
    </citation>
    <scope>NUCLEOTIDE SEQUENCE [LARGE SCALE GENOMIC DNA]</scope>
    <source>
        <strain evidence="12">W744xW776</strain>
    </source>
</reference>
<dbReference type="Proteomes" id="UP000826014">
    <property type="component" value="Chromosome"/>
</dbReference>
<gene>
    <name evidence="9" type="primary">mutS</name>
    <name evidence="12" type="ORF">RHABOEDO_000609</name>
</gene>
<dbReference type="NCBIfam" id="NF003810">
    <property type="entry name" value="PRK05399.1"/>
    <property type="match status" value="1"/>
</dbReference>
<keyword evidence="5 9" id="KW-0067">ATP-binding</keyword>
<protein>
    <recommendedName>
        <fullName evidence="2 9">DNA mismatch repair protein MutS</fullName>
    </recommendedName>
</protein>
<keyword evidence="3 9" id="KW-0547">Nucleotide-binding</keyword>
<dbReference type="RefSeq" id="WP_215216782.1">
    <property type="nucleotide sequence ID" value="NZ_CP075587.1"/>
</dbReference>
<feature type="binding site" evidence="9">
    <location>
        <begin position="619"/>
        <end position="626"/>
    </location>
    <ligand>
        <name>ATP</name>
        <dbReference type="ChEBI" id="CHEBI:30616"/>
    </ligand>
</feature>
<dbReference type="InterPro" id="IPR027417">
    <property type="entry name" value="P-loop_NTPase"/>
</dbReference>